<sequence length="73" mass="8567">MLQAISHLFFVMEHLNGGDLLFHIQVSGRFPNIKPDFTELKSFRASNSCTTKESVYRYINYTIVVFNSKHWKI</sequence>
<comment type="caution">
    <text evidence="1">The sequence shown here is derived from an EMBL/GenBank/DDBJ whole genome shotgun (WGS) entry which is preliminary data.</text>
</comment>
<dbReference type="AlphaFoldDB" id="A0AAV8WRT9"/>
<evidence type="ECO:0000313" key="1">
    <source>
        <dbReference type="EMBL" id="KAJ8929146.1"/>
    </source>
</evidence>
<dbReference type="Proteomes" id="UP001162156">
    <property type="component" value="Unassembled WGS sequence"/>
</dbReference>
<reference evidence="1" key="1">
    <citation type="journal article" date="2023" name="Insect Mol. Biol.">
        <title>Genome sequencing provides insights into the evolution of gene families encoding plant cell wall-degrading enzymes in longhorned beetles.</title>
        <authorList>
            <person name="Shin N.R."/>
            <person name="Okamura Y."/>
            <person name="Kirsch R."/>
            <person name="Pauchet Y."/>
        </authorList>
    </citation>
    <scope>NUCLEOTIDE SEQUENCE</scope>
    <source>
        <strain evidence="1">RBIC_L_NR</strain>
    </source>
</reference>
<protein>
    <submittedName>
        <fullName evidence="1">Uncharacterized protein</fullName>
    </submittedName>
</protein>
<dbReference type="EMBL" id="JANEYF010005106">
    <property type="protein sequence ID" value="KAJ8929146.1"/>
    <property type="molecule type" value="Genomic_DNA"/>
</dbReference>
<name>A0AAV8WRT9_9CUCU</name>
<accession>A0AAV8WRT9</accession>
<proteinExistence type="predicted"/>
<evidence type="ECO:0000313" key="2">
    <source>
        <dbReference type="Proteomes" id="UP001162156"/>
    </source>
</evidence>
<keyword evidence="2" id="KW-1185">Reference proteome</keyword>
<dbReference type="Gene3D" id="3.30.200.20">
    <property type="entry name" value="Phosphorylase Kinase, domain 1"/>
    <property type="match status" value="1"/>
</dbReference>
<gene>
    <name evidence="1" type="ORF">NQ314_018192</name>
</gene>
<dbReference type="Gene3D" id="1.10.510.10">
    <property type="entry name" value="Transferase(Phosphotransferase) domain 1"/>
    <property type="match status" value="1"/>
</dbReference>
<organism evidence="1 2">
    <name type="scientific">Rhamnusium bicolor</name>
    <dbReference type="NCBI Taxonomy" id="1586634"/>
    <lineage>
        <taxon>Eukaryota</taxon>
        <taxon>Metazoa</taxon>
        <taxon>Ecdysozoa</taxon>
        <taxon>Arthropoda</taxon>
        <taxon>Hexapoda</taxon>
        <taxon>Insecta</taxon>
        <taxon>Pterygota</taxon>
        <taxon>Neoptera</taxon>
        <taxon>Endopterygota</taxon>
        <taxon>Coleoptera</taxon>
        <taxon>Polyphaga</taxon>
        <taxon>Cucujiformia</taxon>
        <taxon>Chrysomeloidea</taxon>
        <taxon>Cerambycidae</taxon>
        <taxon>Lepturinae</taxon>
        <taxon>Rhagiini</taxon>
        <taxon>Rhamnusium</taxon>
    </lineage>
</organism>